<reference evidence="4" key="1">
    <citation type="journal article" date="2019" name="Int. J. Syst. Evol. Microbiol.">
        <title>The Global Catalogue of Microorganisms (GCM) 10K type strain sequencing project: providing services to taxonomists for standard genome sequencing and annotation.</title>
        <authorList>
            <consortium name="The Broad Institute Genomics Platform"/>
            <consortium name="The Broad Institute Genome Sequencing Center for Infectious Disease"/>
            <person name="Wu L."/>
            <person name="Ma J."/>
        </authorList>
    </citation>
    <scope>NUCLEOTIDE SEQUENCE [LARGE SCALE GENOMIC DNA]</scope>
    <source>
        <strain evidence="4">NBRC 108565</strain>
    </source>
</reference>
<dbReference type="SMART" id="SM00014">
    <property type="entry name" value="acidPPc"/>
    <property type="match status" value="1"/>
</dbReference>
<feature type="transmembrane region" description="Helical" evidence="1">
    <location>
        <begin position="259"/>
        <end position="283"/>
    </location>
</feature>
<evidence type="ECO:0000313" key="3">
    <source>
        <dbReference type="EMBL" id="BDZ41877.1"/>
    </source>
</evidence>
<feature type="transmembrane region" description="Helical" evidence="1">
    <location>
        <begin position="223"/>
        <end position="244"/>
    </location>
</feature>
<feature type="transmembrane region" description="Helical" evidence="1">
    <location>
        <begin position="67"/>
        <end position="85"/>
    </location>
</feature>
<evidence type="ECO:0000259" key="2">
    <source>
        <dbReference type="SMART" id="SM00014"/>
    </source>
</evidence>
<protein>
    <recommendedName>
        <fullName evidence="2">Phosphatidic acid phosphatase type 2/haloperoxidase domain-containing protein</fullName>
    </recommendedName>
</protein>
<keyword evidence="4" id="KW-1185">Reference proteome</keyword>
<name>A0ABM8G1G8_9CELL</name>
<dbReference type="Gene3D" id="1.20.144.10">
    <property type="entry name" value="Phosphatidic acid phosphatase type 2/haloperoxidase"/>
    <property type="match status" value="1"/>
</dbReference>
<dbReference type="Proteomes" id="UP001321475">
    <property type="component" value="Chromosome"/>
</dbReference>
<organism evidence="3 4">
    <name type="scientific">Paraoerskovia sediminicola</name>
    <dbReference type="NCBI Taxonomy" id="1138587"/>
    <lineage>
        <taxon>Bacteria</taxon>
        <taxon>Bacillati</taxon>
        <taxon>Actinomycetota</taxon>
        <taxon>Actinomycetes</taxon>
        <taxon>Micrococcales</taxon>
        <taxon>Cellulomonadaceae</taxon>
        <taxon>Paraoerskovia</taxon>
    </lineage>
</organism>
<keyword evidence="1" id="KW-0472">Membrane</keyword>
<dbReference type="InterPro" id="IPR036938">
    <property type="entry name" value="PAP2/HPO_sf"/>
</dbReference>
<accession>A0ABM8G1G8</accession>
<feature type="transmembrane region" description="Helical" evidence="1">
    <location>
        <begin position="157"/>
        <end position="178"/>
    </location>
</feature>
<dbReference type="EMBL" id="AP027729">
    <property type="protein sequence ID" value="BDZ41877.1"/>
    <property type="molecule type" value="Genomic_DNA"/>
</dbReference>
<dbReference type="RefSeq" id="WP_286218956.1">
    <property type="nucleotide sequence ID" value="NZ_AP027729.1"/>
</dbReference>
<dbReference type="SUPFAM" id="SSF48317">
    <property type="entry name" value="Acid phosphatase/Vanadium-dependent haloperoxidase"/>
    <property type="match status" value="1"/>
</dbReference>
<gene>
    <name evidence="3" type="ORF">GCM10025865_11760</name>
</gene>
<keyword evidence="1" id="KW-1133">Transmembrane helix</keyword>
<keyword evidence="1" id="KW-0812">Transmembrane</keyword>
<evidence type="ECO:0000313" key="4">
    <source>
        <dbReference type="Proteomes" id="UP001321475"/>
    </source>
</evidence>
<feature type="transmembrane region" description="Helical" evidence="1">
    <location>
        <begin position="92"/>
        <end position="110"/>
    </location>
</feature>
<dbReference type="InterPro" id="IPR000326">
    <property type="entry name" value="PAP2/HPO"/>
</dbReference>
<proteinExistence type="predicted"/>
<dbReference type="Pfam" id="PF01569">
    <property type="entry name" value="PAP2"/>
    <property type="match status" value="1"/>
</dbReference>
<feature type="transmembrane region" description="Helical" evidence="1">
    <location>
        <begin position="184"/>
        <end position="202"/>
    </location>
</feature>
<sequence length="299" mass="30107">MTDPSRPSYGPRVVAAVVATGAAALVWLVWRYFVGTPEGQLLDAAAFDGATYGQGRLWQLAEPVLDIVSVTFVAAGIVTAVVVALVRRRWGLAVQVAAVVIGANVTTQLLKYSVLDRVDLVGGWSESTNTLPSGHTTVAASVAVALLIAVPRGGRPIVALLGGGYAAATGVSTLVGQWHRPSDVVAALLVVLAWGAVVLALTPRTGLDRDTAALGRSSVGGGSWTVAVLLLVGGAAALVGAFAAGSEVLAAPAGATPTVTAYVGGALGVVGVTAVVFALLLLLRQSTAYPRPLQHGPVG</sequence>
<feature type="transmembrane region" description="Helical" evidence="1">
    <location>
        <begin position="130"/>
        <end position="150"/>
    </location>
</feature>
<evidence type="ECO:0000256" key="1">
    <source>
        <dbReference type="SAM" id="Phobius"/>
    </source>
</evidence>
<feature type="domain" description="Phosphatidic acid phosphatase type 2/haloperoxidase" evidence="2">
    <location>
        <begin position="92"/>
        <end position="199"/>
    </location>
</feature>
<feature type="transmembrane region" description="Helical" evidence="1">
    <location>
        <begin position="12"/>
        <end position="33"/>
    </location>
</feature>